<evidence type="ECO:0000256" key="1">
    <source>
        <dbReference type="SAM" id="MobiDB-lite"/>
    </source>
</evidence>
<feature type="compositionally biased region" description="Low complexity" evidence="1">
    <location>
        <begin position="238"/>
        <end position="250"/>
    </location>
</feature>
<dbReference type="Proteomes" id="UP000194127">
    <property type="component" value="Unassembled WGS sequence"/>
</dbReference>
<feature type="compositionally biased region" description="Basic and acidic residues" evidence="1">
    <location>
        <begin position="597"/>
        <end position="606"/>
    </location>
</feature>
<gene>
    <name evidence="2" type="ORF">POSPLADRAFT_1073217</name>
</gene>
<keyword evidence="3" id="KW-1185">Reference proteome</keyword>
<feature type="region of interest" description="Disordered" evidence="1">
    <location>
        <begin position="163"/>
        <end position="307"/>
    </location>
</feature>
<dbReference type="GeneID" id="36327530"/>
<dbReference type="EMBL" id="KZ110593">
    <property type="protein sequence ID" value="OSX64856.1"/>
    <property type="molecule type" value="Genomic_DNA"/>
</dbReference>
<feature type="compositionally biased region" description="Low complexity" evidence="1">
    <location>
        <begin position="35"/>
        <end position="69"/>
    </location>
</feature>
<feature type="region of interest" description="Disordered" evidence="1">
    <location>
        <begin position="424"/>
        <end position="529"/>
    </location>
</feature>
<dbReference type="RefSeq" id="XP_024341650.1">
    <property type="nucleotide sequence ID" value="XM_024482581.1"/>
</dbReference>
<dbReference type="AlphaFoldDB" id="A0A1X6N8T0"/>
<feature type="region of interest" description="Disordered" evidence="1">
    <location>
        <begin position="1"/>
        <end position="119"/>
    </location>
</feature>
<feature type="compositionally biased region" description="Acidic residues" evidence="1">
    <location>
        <begin position="655"/>
        <end position="684"/>
    </location>
</feature>
<evidence type="ECO:0000313" key="3">
    <source>
        <dbReference type="Proteomes" id="UP000194127"/>
    </source>
</evidence>
<organism evidence="2 3">
    <name type="scientific">Postia placenta MAD-698-R-SB12</name>
    <dbReference type="NCBI Taxonomy" id="670580"/>
    <lineage>
        <taxon>Eukaryota</taxon>
        <taxon>Fungi</taxon>
        <taxon>Dikarya</taxon>
        <taxon>Basidiomycota</taxon>
        <taxon>Agaricomycotina</taxon>
        <taxon>Agaricomycetes</taxon>
        <taxon>Polyporales</taxon>
        <taxon>Adustoporiaceae</taxon>
        <taxon>Rhodonia</taxon>
    </lineage>
</organism>
<name>A0A1X6N8T0_9APHY</name>
<proteinExistence type="predicted"/>
<protein>
    <submittedName>
        <fullName evidence="2">Uncharacterized protein</fullName>
    </submittedName>
</protein>
<accession>A0A1X6N8T0</accession>
<feature type="region of interest" description="Disordered" evidence="1">
    <location>
        <begin position="567"/>
        <end position="608"/>
    </location>
</feature>
<feature type="region of interest" description="Disordered" evidence="1">
    <location>
        <begin position="637"/>
        <end position="713"/>
    </location>
</feature>
<sequence>MAAVLAPQPRQGILLNRSPSVSPYRHTASLPPLVPSNASLSSTSSASNPNTSDSDYASSSTPASSNRGSRPLRPQKHLYQQKPRAGSTPTSRRIRFAPLPDPRREEYFTDGEHPLPSVFLEDTDSLKSDQNHNASSTGQGGCLKDQEVKASSASLLFGGNPHLRAQASESTPTLASTSTITANPNPTAQAGSACSASAPSTLEGGDWNVLSPRPSSVNLPEDPPSRSNSARKSKWSRKLLGPLLAPLAKPNRSTDDLRTPGSTTSLNSTLTLPHSPGVEGCSIGLHSGAKAGDKEKPKKPKKKREDPEWVREFGMPLYRWSSEGDPLIPLNNKGQPMTIPELRDAGPDVWRKAEIARARKRSGSGTRMLNGRVYGAKRMHNQNAFANIRSEEPEFVEWGFGGMGSVQKGGVGAGIWAKVQSTGGVSVGAHDSTSHHRPAKTESGGRLGGDDDDGDGSGMGWVKRRREQREKEKREREAREREQASKQEEVQVVEAKERASDVAESFPGDRDPHASISDPEPPQKDAEGHATPLVLTSSPATITSALPGASTPSTEEKHVLTAVSLPPAHTHHHHHHTHSHSRSTLERAPSMVASVKGEPERRDSADTARGVPVATDHVHVHQPSIVDDAGVVGEVRRADSVRSEASHTSSSSTSEDADEGDNEEEDLESPKDEEEDDDDDDELEESRLTALGAGVEKISRHRASTPVQDAETS</sequence>
<dbReference type="STRING" id="670580.A0A1X6N8T0"/>
<feature type="compositionally biased region" description="Basic and acidic residues" evidence="1">
    <location>
        <begin position="467"/>
        <end position="513"/>
    </location>
</feature>
<evidence type="ECO:0000313" key="2">
    <source>
        <dbReference type="EMBL" id="OSX64856.1"/>
    </source>
</evidence>
<feature type="compositionally biased region" description="Low complexity" evidence="1">
    <location>
        <begin position="259"/>
        <end position="276"/>
    </location>
</feature>
<feature type="compositionally biased region" description="Basic and acidic residues" evidence="1">
    <location>
        <begin position="101"/>
        <end position="113"/>
    </location>
</feature>
<dbReference type="OrthoDB" id="3363386at2759"/>
<reference evidence="2 3" key="1">
    <citation type="submission" date="2017-04" db="EMBL/GenBank/DDBJ databases">
        <title>Genome Sequence of the Model Brown-Rot Fungus Postia placenta SB12.</title>
        <authorList>
            <consortium name="DOE Joint Genome Institute"/>
            <person name="Gaskell J."/>
            <person name="Kersten P."/>
            <person name="Larrondo L.F."/>
            <person name="Canessa P."/>
            <person name="Martinez D."/>
            <person name="Hibbett D."/>
            <person name="Schmoll M."/>
            <person name="Kubicek C.P."/>
            <person name="Martinez A.T."/>
            <person name="Yadav J."/>
            <person name="Master E."/>
            <person name="Magnuson J.K."/>
            <person name="James T."/>
            <person name="Yaver D."/>
            <person name="Berka R."/>
            <person name="Labutti K."/>
            <person name="Lipzen A."/>
            <person name="Aerts A."/>
            <person name="Barry K."/>
            <person name="Henrissat B."/>
            <person name="Blanchette R."/>
            <person name="Grigoriev I."/>
            <person name="Cullen D."/>
        </authorList>
    </citation>
    <scope>NUCLEOTIDE SEQUENCE [LARGE SCALE GENOMIC DNA]</scope>
    <source>
        <strain evidence="2 3">MAD-698-R-SB12</strain>
    </source>
</reference>
<feature type="compositionally biased region" description="Basic residues" evidence="1">
    <location>
        <begin position="569"/>
        <end position="581"/>
    </location>
</feature>
<feature type="compositionally biased region" description="Polar residues" evidence="1">
    <location>
        <begin position="167"/>
        <end position="200"/>
    </location>
</feature>